<dbReference type="InterPro" id="IPR035398">
    <property type="entry name" value="Bac_rhamnosid_C"/>
</dbReference>
<gene>
    <name evidence="4" type="ORF">CRP01_13980</name>
</gene>
<dbReference type="InterPro" id="IPR008928">
    <property type="entry name" value="6-hairpin_glycosidase_sf"/>
</dbReference>
<protein>
    <recommendedName>
        <fullName evidence="6">Alpha-L-rhamnosidase</fullName>
    </recommendedName>
</protein>
<dbReference type="Proteomes" id="UP000223913">
    <property type="component" value="Unassembled WGS sequence"/>
</dbReference>
<dbReference type="PANTHER" id="PTHR34987">
    <property type="entry name" value="C, PUTATIVE (AFU_ORTHOLOGUE AFUA_3G02880)-RELATED"/>
    <property type="match status" value="1"/>
</dbReference>
<feature type="domain" description="Alpha-L-rhamnosidase six-hairpin glycosidase" evidence="2">
    <location>
        <begin position="369"/>
        <end position="703"/>
    </location>
</feature>
<organism evidence="4 5">
    <name type="scientific">Flavilitoribacter nigricans (strain ATCC 23147 / DSM 23189 / NBRC 102662 / NCIMB 1420 / SS-2)</name>
    <name type="common">Lewinella nigricans</name>
    <dbReference type="NCBI Taxonomy" id="1122177"/>
    <lineage>
        <taxon>Bacteria</taxon>
        <taxon>Pseudomonadati</taxon>
        <taxon>Bacteroidota</taxon>
        <taxon>Saprospiria</taxon>
        <taxon>Saprospirales</taxon>
        <taxon>Lewinellaceae</taxon>
        <taxon>Flavilitoribacter</taxon>
    </lineage>
</organism>
<dbReference type="PANTHER" id="PTHR34987:SF2">
    <property type="entry name" value="B, PUTATIVE (AFU_ORTHOLOGUE AFUA_7G05040)-RELATED"/>
    <property type="match status" value="1"/>
</dbReference>
<dbReference type="EMBL" id="PDUD01000019">
    <property type="protein sequence ID" value="PHN06074.1"/>
    <property type="molecule type" value="Genomic_DNA"/>
</dbReference>
<keyword evidence="5" id="KW-1185">Reference proteome</keyword>
<dbReference type="InterPro" id="IPR008979">
    <property type="entry name" value="Galactose-bd-like_sf"/>
</dbReference>
<dbReference type="GO" id="GO:0005975">
    <property type="term" value="P:carbohydrate metabolic process"/>
    <property type="evidence" value="ECO:0007669"/>
    <property type="project" value="InterPro"/>
</dbReference>
<feature type="chain" id="PRO_5012813254" description="Alpha-L-rhamnosidase" evidence="1">
    <location>
        <begin position="24"/>
        <end position="786"/>
    </location>
</feature>
<dbReference type="SUPFAM" id="SSF49785">
    <property type="entry name" value="Galactose-binding domain-like"/>
    <property type="match status" value="1"/>
</dbReference>
<dbReference type="Pfam" id="PF17389">
    <property type="entry name" value="Bac_rhamnosid6H"/>
    <property type="match status" value="1"/>
</dbReference>
<dbReference type="Gene3D" id="2.60.420.10">
    <property type="entry name" value="Maltose phosphorylase, domain 3"/>
    <property type="match status" value="1"/>
</dbReference>
<keyword evidence="1" id="KW-0732">Signal</keyword>
<evidence type="ECO:0008006" key="6">
    <source>
        <dbReference type="Google" id="ProtNLM"/>
    </source>
</evidence>
<dbReference type="SUPFAM" id="SSF48208">
    <property type="entry name" value="Six-hairpin glycosidases"/>
    <property type="match status" value="1"/>
</dbReference>
<accession>A0A2D0NC38</accession>
<evidence type="ECO:0000259" key="3">
    <source>
        <dbReference type="Pfam" id="PF17390"/>
    </source>
</evidence>
<dbReference type="InterPro" id="IPR012341">
    <property type="entry name" value="6hp_glycosidase-like_sf"/>
</dbReference>
<dbReference type="InterPro" id="IPR035396">
    <property type="entry name" value="Bac_rhamnosid6H"/>
</dbReference>
<comment type="caution">
    <text evidence="4">The sequence shown here is derived from an EMBL/GenBank/DDBJ whole genome shotgun (WGS) entry which is preliminary data.</text>
</comment>
<evidence type="ECO:0000256" key="1">
    <source>
        <dbReference type="SAM" id="SignalP"/>
    </source>
</evidence>
<dbReference type="Gene3D" id="2.60.120.260">
    <property type="entry name" value="Galactose-binding domain-like"/>
    <property type="match status" value="2"/>
</dbReference>
<evidence type="ECO:0000259" key="2">
    <source>
        <dbReference type="Pfam" id="PF17389"/>
    </source>
</evidence>
<sequence>MVKQFFPGTLILLMLFFANPLSAQEPLPEPWVSYPTANSEAYGVYHFRKTFELSVPPEELIVHVSADNRYELFVNGERVCFGPAKGDLMTYKYDVIDIAAYLQAGENVLAALVFNMGAEKPMAFISAQTAFLLRAASENYAYLNSDRDWKTYENPAYDPIGYRELNTRAWVRGYYACGPGDEVFADRYPWGWESPGFDDGSWVAPQVLTFERRPPWNLVPRNIAFMDTHTERPAAIRRSEGVAGVSDFLRSEQRIRVAANTTAKVLFDYGIFTMGYPEITVTGGKDARITARYAEALYEQPDLKAHRDSVGTLTMYGVFDIYHTDGEQRTFRPLWKRAYRYLELEIETSGEPLELLRLESTYSGYPYPEMGTFVSDDARLNEIFETGLRTLRMCSGETFYDTPFYEQLSYGGDNRPISGIYLYNTTDDRLLREVFRLLPQSANIETNLFKSAYPSRFNFDMGTWSMAWIQGLWDYYQVRGDTAFLQQFIAPIEGVLEFHLYHLDESTGLLGPIHTRNFIDWSIHEGSVPQKRPRIVISQSAMLSLYFVHTLDCTARLYRQLGETAKATRWEALSARIKTAVYAHCWDEDKQLMADYPDKQQFSQHTNILAILCDAVAPAAQSALLDKILTYEHFDEVASSYFSFFLFKAMEKTGREELFLEHLDFWNTFLERGHTTFGETGFASHDRSDCHAWSAHPSYFLLSLVAGVKPADIGFRTVEIKPHLGDLKDLEISMPHPLGRIKINYRVRDDQLEANIELPPGLNGTFAYGGQELPVRSGVNRLEVNR</sequence>
<dbReference type="RefSeq" id="WP_099150668.1">
    <property type="nucleotide sequence ID" value="NZ_PDUD01000019.1"/>
</dbReference>
<feature type="domain" description="Alpha-L-rhamnosidase C-terminal" evidence="3">
    <location>
        <begin position="707"/>
        <end position="763"/>
    </location>
</feature>
<dbReference type="Gene3D" id="1.50.10.10">
    <property type="match status" value="1"/>
</dbReference>
<feature type="signal peptide" evidence="1">
    <location>
        <begin position="1"/>
        <end position="23"/>
    </location>
</feature>
<proteinExistence type="predicted"/>
<dbReference type="OrthoDB" id="9815108at2"/>
<evidence type="ECO:0000313" key="4">
    <source>
        <dbReference type="EMBL" id="PHN06074.1"/>
    </source>
</evidence>
<dbReference type="Pfam" id="PF17390">
    <property type="entry name" value="Bac_rhamnosid_C"/>
    <property type="match status" value="1"/>
</dbReference>
<dbReference type="AlphaFoldDB" id="A0A2D0NC38"/>
<evidence type="ECO:0000313" key="5">
    <source>
        <dbReference type="Proteomes" id="UP000223913"/>
    </source>
</evidence>
<name>A0A2D0NC38_FLAN2</name>
<reference evidence="4 5" key="1">
    <citation type="submission" date="2017-10" db="EMBL/GenBank/DDBJ databases">
        <title>The draft genome sequence of Lewinella nigricans NBRC 102662.</title>
        <authorList>
            <person name="Wang K."/>
        </authorList>
    </citation>
    <scope>NUCLEOTIDE SEQUENCE [LARGE SCALE GENOMIC DNA]</scope>
    <source>
        <strain evidence="4 5">NBRC 102662</strain>
    </source>
</reference>